<evidence type="ECO:0000313" key="1">
    <source>
        <dbReference type="EMBL" id="KAL3393977.1"/>
    </source>
</evidence>
<dbReference type="AlphaFoldDB" id="A0ABD2WMA6"/>
<dbReference type="PANTHER" id="PTHR47501">
    <property type="entry name" value="TRANSPOSASE-RELATED"/>
    <property type="match status" value="1"/>
</dbReference>
<dbReference type="InterPro" id="IPR012337">
    <property type="entry name" value="RNaseH-like_sf"/>
</dbReference>
<name>A0ABD2WMA6_9HYME</name>
<reference evidence="1 2" key="1">
    <citation type="journal article" date="2024" name="bioRxiv">
        <title>A reference genome for Trichogramma kaykai: A tiny desert-dwelling parasitoid wasp with competing sex-ratio distorters.</title>
        <authorList>
            <person name="Culotta J."/>
            <person name="Lindsey A.R."/>
        </authorList>
    </citation>
    <scope>NUCLEOTIDE SEQUENCE [LARGE SCALE GENOMIC DNA]</scope>
    <source>
        <strain evidence="1 2">KSX58</strain>
    </source>
</reference>
<dbReference type="EMBL" id="JBJJXI010000094">
    <property type="protein sequence ID" value="KAL3393977.1"/>
    <property type="molecule type" value="Genomic_DNA"/>
</dbReference>
<dbReference type="PANTHER" id="PTHR47501:SF5">
    <property type="entry name" value="HAT C-TERMINAL DIMERISATION DOMAIN-CONTAINING PROTEIN"/>
    <property type="match status" value="1"/>
</dbReference>
<evidence type="ECO:0000313" key="2">
    <source>
        <dbReference type="Proteomes" id="UP001627154"/>
    </source>
</evidence>
<gene>
    <name evidence="1" type="ORF">TKK_011653</name>
</gene>
<dbReference type="SUPFAM" id="SSF53098">
    <property type="entry name" value="Ribonuclease H-like"/>
    <property type="match status" value="1"/>
</dbReference>
<proteinExistence type="predicted"/>
<keyword evidence="2" id="KW-1185">Reference proteome</keyword>
<dbReference type="Proteomes" id="UP001627154">
    <property type="component" value="Unassembled WGS sequence"/>
</dbReference>
<accession>A0ABD2WMA6</accession>
<protein>
    <recommendedName>
        <fullName evidence="3">HAT C-terminal dimerisation domain-containing protein</fullName>
    </recommendedName>
</protein>
<sequence length="293" mass="34506">MLFNSCMKRQMFINRYKNKKKLNPEDLSRKSATFCVKRFSGSHTFDAIAEMLESVHLEFNLTSDKIAGSVSDNGSNFVKAFREFGINEFYVPESDCIETSANDSDSGDDSEPVDDDIVLHPDENEEVVITDFSYYQLPKHFRCASHTLNLLATTDFLKVLKKNDYEDYKDKHTTALEKSQCLWKSLRSLKKKEEVRKELNCFLKRPVPTRWNSLFDSWKQLFDKWKLITSREVQNIVSMPNEFDYSDYDHIREYLLWNEPLAKCIDKLQGEDNMYYGYVLPTLLNLRLKWKNL</sequence>
<organism evidence="1 2">
    <name type="scientific">Trichogramma kaykai</name>
    <dbReference type="NCBI Taxonomy" id="54128"/>
    <lineage>
        <taxon>Eukaryota</taxon>
        <taxon>Metazoa</taxon>
        <taxon>Ecdysozoa</taxon>
        <taxon>Arthropoda</taxon>
        <taxon>Hexapoda</taxon>
        <taxon>Insecta</taxon>
        <taxon>Pterygota</taxon>
        <taxon>Neoptera</taxon>
        <taxon>Endopterygota</taxon>
        <taxon>Hymenoptera</taxon>
        <taxon>Apocrita</taxon>
        <taxon>Proctotrupomorpha</taxon>
        <taxon>Chalcidoidea</taxon>
        <taxon>Trichogrammatidae</taxon>
        <taxon>Trichogramma</taxon>
    </lineage>
</organism>
<evidence type="ECO:0008006" key="3">
    <source>
        <dbReference type="Google" id="ProtNLM"/>
    </source>
</evidence>
<comment type="caution">
    <text evidence="1">The sequence shown here is derived from an EMBL/GenBank/DDBJ whole genome shotgun (WGS) entry which is preliminary data.</text>
</comment>